<dbReference type="RefSeq" id="WP_206087424.1">
    <property type="nucleotide sequence ID" value="NZ_CP065053.1"/>
</dbReference>
<reference evidence="2 3" key="1">
    <citation type="submission" date="2020-11" db="EMBL/GenBank/DDBJ databases">
        <authorList>
            <person name="Sun Q."/>
        </authorList>
    </citation>
    <scope>NUCLEOTIDE SEQUENCE [LARGE SCALE GENOMIC DNA]</scope>
    <source>
        <strain evidence="2 3">P8398</strain>
    </source>
</reference>
<evidence type="ECO:0000313" key="3">
    <source>
        <dbReference type="Proteomes" id="UP000662888"/>
    </source>
</evidence>
<dbReference type="SUPFAM" id="SSF160719">
    <property type="entry name" value="gpW/gp25-like"/>
    <property type="match status" value="1"/>
</dbReference>
<dbReference type="EMBL" id="CP065053">
    <property type="protein sequence ID" value="QPI47750.1"/>
    <property type="molecule type" value="Genomic_DNA"/>
</dbReference>
<dbReference type="InterPro" id="IPR007048">
    <property type="entry name" value="IraD/Gp25-like"/>
</dbReference>
<dbReference type="InterPro" id="IPR017737">
    <property type="entry name" value="TssE1-like"/>
</dbReference>
<protein>
    <submittedName>
        <fullName evidence="2">Type VI secretion system baseplate subunit TssE</fullName>
    </submittedName>
</protein>
<dbReference type="PANTHER" id="PTHR38595:SF1">
    <property type="entry name" value="TYPE VI SECRETION SYSTEM COMPONENT TSSE1"/>
    <property type="match status" value="1"/>
</dbReference>
<evidence type="ECO:0000259" key="1">
    <source>
        <dbReference type="Pfam" id="PF04965"/>
    </source>
</evidence>
<organism evidence="2 3">
    <name type="scientific">Massilia antarctica</name>
    <dbReference type="NCBI Taxonomy" id="2765360"/>
    <lineage>
        <taxon>Bacteria</taxon>
        <taxon>Pseudomonadati</taxon>
        <taxon>Pseudomonadota</taxon>
        <taxon>Betaproteobacteria</taxon>
        <taxon>Burkholderiales</taxon>
        <taxon>Oxalobacteraceae</taxon>
        <taxon>Telluria group</taxon>
        <taxon>Massilia</taxon>
    </lineage>
</organism>
<name>A0AA49A6P2_9BURK</name>
<dbReference type="Pfam" id="PF04965">
    <property type="entry name" value="GPW_gp25"/>
    <property type="match status" value="1"/>
</dbReference>
<accession>A0AA49A6P2</accession>
<dbReference type="PANTHER" id="PTHR38595">
    <property type="entry name" value="CYTOPLASMIC PROTEIN-RELATED"/>
    <property type="match status" value="1"/>
</dbReference>
<dbReference type="InterPro" id="IPR053176">
    <property type="entry name" value="T6SS_TssE1-like"/>
</dbReference>
<evidence type="ECO:0000313" key="2">
    <source>
        <dbReference type="EMBL" id="QPI47750.1"/>
    </source>
</evidence>
<gene>
    <name evidence="2" type="primary">tssE</name>
    <name evidence="2" type="ORF">IV454_19440</name>
</gene>
<proteinExistence type="predicted"/>
<dbReference type="NCBIfam" id="TIGR03357">
    <property type="entry name" value="VI_zyme"/>
    <property type="match status" value="1"/>
</dbReference>
<feature type="domain" description="IraD/Gp25-like" evidence="1">
    <location>
        <begin position="40"/>
        <end position="141"/>
    </location>
</feature>
<dbReference type="Proteomes" id="UP000662888">
    <property type="component" value="Chromosome"/>
</dbReference>
<keyword evidence="3" id="KW-1185">Reference proteome</keyword>
<sequence length="165" mass="18459">MAELTPRERLQPSLLDRLTDLAPDQTSEPREQRVLCMAGLRRAVLRDLTWLLNASRLFPRAQPGLPRHVHDSVLNYGIPDISGVSVDGLDLAGLEQGIRQAIWDFEPRLLRNSVSVSAVASAADASNTILFDICAELWGQPFPEHLYLKTELDLERGTVHLIERS</sequence>